<feature type="transmembrane region" description="Helical" evidence="1">
    <location>
        <begin position="9"/>
        <end position="28"/>
    </location>
</feature>
<feature type="transmembrane region" description="Helical" evidence="1">
    <location>
        <begin position="145"/>
        <end position="171"/>
    </location>
</feature>
<proteinExistence type="predicted"/>
<feature type="non-terminal residue" evidence="2">
    <location>
        <position position="205"/>
    </location>
</feature>
<keyword evidence="1" id="KW-1133">Transmembrane helix</keyword>
<feature type="transmembrane region" description="Helical" evidence="1">
    <location>
        <begin position="84"/>
        <end position="102"/>
    </location>
</feature>
<feature type="transmembrane region" description="Helical" evidence="1">
    <location>
        <begin position="177"/>
        <end position="196"/>
    </location>
</feature>
<evidence type="ECO:0000313" key="2">
    <source>
        <dbReference type="EMBL" id="SVE25221.1"/>
    </source>
</evidence>
<keyword evidence="1" id="KW-0812">Transmembrane</keyword>
<protein>
    <submittedName>
        <fullName evidence="2">Uncharacterized protein</fullName>
    </submittedName>
</protein>
<feature type="non-terminal residue" evidence="2">
    <location>
        <position position="1"/>
    </location>
</feature>
<reference evidence="2" key="1">
    <citation type="submission" date="2018-05" db="EMBL/GenBank/DDBJ databases">
        <authorList>
            <person name="Lanie J.A."/>
            <person name="Ng W.-L."/>
            <person name="Kazmierczak K.M."/>
            <person name="Andrzejewski T.M."/>
            <person name="Davidsen T.M."/>
            <person name="Wayne K.J."/>
            <person name="Tettelin H."/>
            <person name="Glass J.I."/>
            <person name="Rusch D."/>
            <person name="Podicherti R."/>
            <person name="Tsui H.-C.T."/>
            <person name="Winkler M.E."/>
        </authorList>
    </citation>
    <scope>NUCLEOTIDE SEQUENCE</scope>
</reference>
<keyword evidence="1" id="KW-0472">Membrane</keyword>
<gene>
    <name evidence="2" type="ORF">METZ01_LOCUS478075</name>
</gene>
<name>A0A383BZ95_9ZZZZ</name>
<organism evidence="2">
    <name type="scientific">marine metagenome</name>
    <dbReference type="NCBI Taxonomy" id="408172"/>
    <lineage>
        <taxon>unclassified sequences</taxon>
        <taxon>metagenomes</taxon>
        <taxon>ecological metagenomes</taxon>
    </lineage>
</organism>
<accession>A0A383BZ95</accession>
<dbReference type="EMBL" id="UINC01204477">
    <property type="protein sequence ID" value="SVE25221.1"/>
    <property type="molecule type" value="Genomic_DNA"/>
</dbReference>
<sequence length="205" mass="23072">MKLSQQSSVIIFLCLSLAVAYILTTAHFHEQHAVDGGLVLAKKVVYPDNFSPLKDYFLGAWTSIHQISALLFKFNWSVLNVSKFFIFIISLFYMIGTSSVIYSFTRSAMVSFLTLLVVVIFQKNFGDTDYPTLFFSSHTFGALSLAITTSIFGLAFMGYFFLVGFLSTLLISVHPVIGVWISFIIFSSVIFMKFALKKELNTKKL</sequence>
<feature type="transmembrane region" description="Helical" evidence="1">
    <location>
        <begin position="108"/>
        <end position="125"/>
    </location>
</feature>
<dbReference type="AlphaFoldDB" id="A0A383BZ95"/>
<evidence type="ECO:0000256" key="1">
    <source>
        <dbReference type="SAM" id="Phobius"/>
    </source>
</evidence>